<dbReference type="RefSeq" id="WP_025003404.1">
    <property type="nucleotide sequence ID" value="NZ_UGTF01000002.1"/>
</dbReference>
<organism evidence="2 5">
    <name type="scientific">Porphyromonas macacae</name>
    <dbReference type="NCBI Taxonomy" id="28115"/>
    <lineage>
        <taxon>Bacteria</taxon>
        <taxon>Pseudomonadati</taxon>
        <taxon>Bacteroidota</taxon>
        <taxon>Bacteroidia</taxon>
        <taxon>Bacteroidales</taxon>
        <taxon>Porphyromonadaceae</taxon>
        <taxon>Porphyromonas</taxon>
    </lineage>
</organism>
<accession>A0A379DFM9</accession>
<evidence type="ECO:0000313" key="4">
    <source>
        <dbReference type="Proteomes" id="UP000254156"/>
    </source>
</evidence>
<feature type="signal peptide" evidence="1">
    <location>
        <begin position="1"/>
        <end position="29"/>
    </location>
</feature>
<gene>
    <name evidence="3" type="ORF">NCTC11632_00084</name>
    <name evidence="2" type="ORF">NCTC13100_00075</name>
</gene>
<dbReference type="InterPro" id="IPR020018">
    <property type="entry name" value="Motility-assoc_lipoprot_GldH"/>
</dbReference>
<proteinExistence type="predicted"/>
<evidence type="ECO:0000313" key="5">
    <source>
        <dbReference type="Proteomes" id="UP000254263"/>
    </source>
</evidence>
<keyword evidence="2" id="KW-0449">Lipoprotein</keyword>
<sequence length="176" mass="19697">MMSQHLFRLKSLACSLSVFLIATGIPACRKPPTPAEETILFKGLEQGRWHAEENLDYELFVPCKGNTYRIELILRTDNRYPKGYINIASSLQRDLYYNRKDTLRLTLASEAGKWIGKGVAVSELRTVLYHSISPPLAGIYKLSVKPAGDSTLYGVQTVGIRMLCTYDAAGKAKKPR</sequence>
<dbReference type="EMBL" id="UGTF01000002">
    <property type="protein sequence ID" value="SUB88024.1"/>
    <property type="molecule type" value="Genomic_DNA"/>
</dbReference>
<dbReference type="Proteomes" id="UP000254156">
    <property type="component" value="Unassembled WGS sequence"/>
</dbReference>
<evidence type="ECO:0000313" key="3">
    <source>
        <dbReference type="EMBL" id="SUB88024.1"/>
    </source>
</evidence>
<dbReference type="AlphaFoldDB" id="A0A379DFM9"/>
<evidence type="ECO:0000256" key="1">
    <source>
        <dbReference type="SAM" id="SignalP"/>
    </source>
</evidence>
<dbReference type="Proteomes" id="UP000254263">
    <property type="component" value="Unassembled WGS sequence"/>
</dbReference>
<feature type="chain" id="PRO_5036333237" evidence="1">
    <location>
        <begin position="30"/>
        <end position="176"/>
    </location>
</feature>
<keyword evidence="1" id="KW-0732">Signal</keyword>
<protein>
    <submittedName>
        <fullName evidence="2">Gliding motility-associated lipoprotein GldH</fullName>
    </submittedName>
</protein>
<evidence type="ECO:0000313" key="2">
    <source>
        <dbReference type="EMBL" id="SUB76962.1"/>
    </source>
</evidence>
<name>A0A379DFM9_9PORP</name>
<reference evidence="4 5" key="1">
    <citation type="submission" date="2018-06" db="EMBL/GenBank/DDBJ databases">
        <authorList>
            <consortium name="Pathogen Informatics"/>
            <person name="Doyle S."/>
        </authorList>
    </citation>
    <scope>NUCLEOTIDE SEQUENCE [LARGE SCALE GENOMIC DNA]</scope>
    <source>
        <strain evidence="3 4">NCTC11632</strain>
        <strain evidence="2 5">NCTC13100</strain>
    </source>
</reference>
<dbReference type="Pfam" id="PF14109">
    <property type="entry name" value="GldH_lipo"/>
    <property type="match status" value="1"/>
</dbReference>
<dbReference type="EMBL" id="UGTI01000001">
    <property type="protein sequence ID" value="SUB76962.1"/>
    <property type="molecule type" value="Genomic_DNA"/>
</dbReference>